<dbReference type="InterPro" id="IPR036388">
    <property type="entry name" value="WH-like_DNA-bd_sf"/>
</dbReference>
<keyword evidence="3" id="KW-0804">Transcription</keyword>
<proteinExistence type="predicted"/>
<dbReference type="RefSeq" id="WP_214478589.1">
    <property type="nucleotide sequence ID" value="NZ_CP071709.1"/>
</dbReference>
<evidence type="ECO:0000313" key="5">
    <source>
        <dbReference type="EMBL" id="QVY63442.1"/>
    </source>
</evidence>
<dbReference type="InterPro" id="IPR011991">
    <property type="entry name" value="ArsR-like_HTH"/>
</dbReference>
<keyword evidence="6" id="KW-1185">Reference proteome</keyword>
<dbReference type="SUPFAM" id="SSF46785">
    <property type="entry name" value="Winged helix' DNA-binding domain"/>
    <property type="match status" value="1"/>
</dbReference>
<dbReference type="Gene3D" id="1.10.10.10">
    <property type="entry name" value="Winged helix-like DNA-binding domain superfamily/Winged helix DNA-binding domain"/>
    <property type="match status" value="1"/>
</dbReference>
<dbReference type="PROSITE" id="PS51118">
    <property type="entry name" value="HTH_HXLR"/>
    <property type="match status" value="1"/>
</dbReference>
<dbReference type="Pfam" id="PF01638">
    <property type="entry name" value="HxlR"/>
    <property type="match status" value="1"/>
</dbReference>
<name>A0ABX8FHD3_9BACI</name>
<dbReference type="InterPro" id="IPR002577">
    <property type="entry name" value="HTH_HxlR"/>
</dbReference>
<evidence type="ECO:0000256" key="1">
    <source>
        <dbReference type="ARBA" id="ARBA00023015"/>
    </source>
</evidence>
<gene>
    <name evidence="5" type="ORF">J1899_10500</name>
</gene>
<dbReference type="Proteomes" id="UP000679247">
    <property type="component" value="Chromosome"/>
</dbReference>
<dbReference type="CDD" id="cd00090">
    <property type="entry name" value="HTH_ARSR"/>
    <property type="match status" value="1"/>
</dbReference>
<dbReference type="PANTHER" id="PTHR33204:SF29">
    <property type="entry name" value="TRANSCRIPTIONAL REGULATOR"/>
    <property type="match status" value="1"/>
</dbReference>
<keyword evidence="1" id="KW-0805">Transcription regulation</keyword>
<protein>
    <submittedName>
        <fullName evidence="5">Helix-turn-helix transcriptional regulator</fullName>
    </submittedName>
</protein>
<sequence>MTMQGYHGKVKNIQDTPFGYTLSLIGGKWKMVILYLLAENHPIRYNEMHRMIGNITFKTLSSQLKELEKCDLVLRKEYQQLPLKVEYYLTDKGASLIPILEEMCEWGIENQPTPDI</sequence>
<organism evidence="5 6">
    <name type="scientific">Cytobacillus gottheilii</name>
    <dbReference type="NCBI Taxonomy" id="859144"/>
    <lineage>
        <taxon>Bacteria</taxon>
        <taxon>Bacillati</taxon>
        <taxon>Bacillota</taxon>
        <taxon>Bacilli</taxon>
        <taxon>Bacillales</taxon>
        <taxon>Bacillaceae</taxon>
        <taxon>Cytobacillus</taxon>
    </lineage>
</organism>
<dbReference type="InterPro" id="IPR036390">
    <property type="entry name" value="WH_DNA-bd_sf"/>
</dbReference>
<evidence type="ECO:0000256" key="3">
    <source>
        <dbReference type="ARBA" id="ARBA00023163"/>
    </source>
</evidence>
<evidence type="ECO:0000256" key="2">
    <source>
        <dbReference type="ARBA" id="ARBA00023125"/>
    </source>
</evidence>
<accession>A0ABX8FHD3</accession>
<dbReference type="EMBL" id="CP071709">
    <property type="protein sequence ID" value="QVY63442.1"/>
    <property type="molecule type" value="Genomic_DNA"/>
</dbReference>
<evidence type="ECO:0000259" key="4">
    <source>
        <dbReference type="PROSITE" id="PS51118"/>
    </source>
</evidence>
<evidence type="ECO:0000313" key="6">
    <source>
        <dbReference type="Proteomes" id="UP000679247"/>
    </source>
</evidence>
<feature type="domain" description="HTH hxlR-type" evidence="4">
    <location>
        <begin position="16"/>
        <end position="115"/>
    </location>
</feature>
<reference evidence="5 6" key="1">
    <citation type="submission" date="2021-03" db="EMBL/GenBank/DDBJ databases">
        <title>The first data on the complete genome of the tetrodotoxin-producing bacterium.</title>
        <authorList>
            <person name="Melnikova D.I."/>
            <person name="Nijland R."/>
            <person name="Magarlamov T.Y."/>
        </authorList>
    </citation>
    <scope>NUCLEOTIDE SEQUENCE [LARGE SCALE GENOMIC DNA]</scope>
    <source>
        <strain evidence="5 6">1839</strain>
    </source>
</reference>
<dbReference type="PANTHER" id="PTHR33204">
    <property type="entry name" value="TRANSCRIPTIONAL REGULATOR, MARR FAMILY"/>
    <property type="match status" value="1"/>
</dbReference>
<keyword evidence="2" id="KW-0238">DNA-binding</keyword>